<comment type="caution">
    <text evidence="3">The sequence shown here is derived from an EMBL/GenBank/DDBJ whole genome shotgun (WGS) entry which is preliminary data.</text>
</comment>
<keyword evidence="2" id="KW-0812">Transmembrane</keyword>
<keyword evidence="4" id="KW-1185">Reference proteome</keyword>
<feature type="region of interest" description="Disordered" evidence="1">
    <location>
        <begin position="34"/>
        <end position="68"/>
    </location>
</feature>
<evidence type="ECO:0000256" key="1">
    <source>
        <dbReference type="SAM" id="MobiDB-lite"/>
    </source>
</evidence>
<dbReference type="Proteomes" id="UP001163846">
    <property type="component" value="Unassembled WGS sequence"/>
</dbReference>
<feature type="compositionally biased region" description="Low complexity" evidence="1">
    <location>
        <begin position="34"/>
        <end position="58"/>
    </location>
</feature>
<sequence>MAYETVVHCTDDTQDATTPAIPHDVDLTLRAAAPSTTPAGATKSGQGSAQGQATSSQTNSKPESKAPKKLGNGVIAAIVIGILALFGFLAILFLLLRKRKPESSSDHDRGNSKANDTLAPSPFIAENGNADKDFFVPQEAHALSVLVCPIRCQHRLSIRVCLSSVPADCIL</sequence>
<feature type="region of interest" description="Disordered" evidence="1">
    <location>
        <begin position="1"/>
        <end position="20"/>
    </location>
</feature>
<evidence type="ECO:0000313" key="3">
    <source>
        <dbReference type="EMBL" id="KAJ3839511.1"/>
    </source>
</evidence>
<gene>
    <name evidence="3" type="ORF">F5878DRAFT_616248</name>
</gene>
<evidence type="ECO:0008006" key="5">
    <source>
        <dbReference type="Google" id="ProtNLM"/>
    </source>
</evidence>
<name>A0AA38PBF5_9AGAR</name>
<evidence type="ECO:0000256" key="2">
    <source>
        <dbReference type="SAM" id="Phobius"/>
    </source>
</evidence>
<organism evidence="3 4">
    <name type="scientific">Lentinula raphanica</name>
    <dbReference type="NCBI Taxonomy" id="153919"/>
    <lineage>
        <taxon>Eukaryota</taxon>
        <taxon>Fungi</taxon>
        <taxon>Dikarya</taxon>
        <taxon>Basidiomycota</taxon>
        <taxon>Agaricomycotina</taxon>
        <taxon>Agaricomycetes</taxon>
        <taxon>Agaricomycetidae</taxon>
        <taxon>Agaricales</taxon>
        <taxon>Marasmiineae</taxon>
        <taxon>Omphalotaceae</taxon>
        <taxon>Lentinula</taxon>
    </lineage>
</organism>
<keyword evidence="2" id="KW-0472">Membrane</keyword>
<feature type="transmembrane region" description="Helical" evidence="2">
    <location>
        <begin position="74"/>
        <end position="96"/>
    </location>
</feature>
<accession>A0AA38PBF5</accession>
<feature type="compositionally biased region" description="Basic and acidic residues" evidence="1">
    <location>
        <begin position="102"/>
        <end position="111"/>
    </location>
</feature>
<protein>
    <recommendedName>
        <fullName evidence="5">Mid2 domain-containing protein</fullName>
    </recommendedName>
</protein>
<feature type="region of interest" description="Disordered" evidence="1">
    <location>
        <begin position="102"/>
        <end position="122"/>
    </location>
</feature>
<evidence type="ECO:0000313" key="4">
    <source>
        <dbReference type="Proteomes" id="UP001163846"/>
    </source>
</evidence>
<proteinExistence type="predicted"/>
<dbReference type="EMBL" id="MU806124">
    <property type="protein sequence ID" value="KAJ3839511.1"/>
    <property type="molecule type" value="Genomic_DNA"/>
</dbReference>
<keyword evidence="2" id="KW-1133">Transmembrane helix</keyword>
<reference evidence="3" key="1">
    <citation type="submission" date="2022-08" db="EMBL/GenBank/DDBJ databases">
        <authorList>
            <consortium name="DOE Joint Genome Institute"/>
            <person name="Min B."/>
            <person name="Riley R."/>
            <person name="Sierra-Patev S."/>
            <person name="Naranjo-Ortiz M."/>
            <person name="Looney B."/>
            <person name="Konkel Z."/>
            <person name="Slot J.C."/>
            <person name="Sakamoto Y."/>
            <person name="Steenwyk J.L."/>
            <person name="Rokas A."/>
            <person name="Carro J."/>
            <person name="Camarero S."/>
            <person name="Ferreira P."/>
            <person name="Molpeceres G."/>
            <person name="Ruiz-Duenas F.J."/>
            <person name="Serrano A."/>
            <person name="Henrissat B."/>
            <person name="Drula E."/>
            <person name="Hughes K.W."/>
            <person name="Mata J.L."/>
            <person name="Ishikawa N.K."/>
            <person name="Vargas-Isla R."/>
            <person name="Ushijima S."/>
            <person name="Smith C.A."/>
            <person name="Ahrendt S."/>
            <person name="Andreopoulos W."/>
            <person name="He G."/>
            <person name="Labutti K."/>
            <person name="Lipzen A."/>
            <person name="Ng V."/>
            <person name="Sandor L."/>
            <person name="Barry K."/>
            <person name="Martinez A.T."/>
            <person name="Xiao Y."/>
            <person name="Gibbons J.G."/>
            <person name="Terashima K."/>
            <person name="Hibbett D.S."/>
            <person name="Grigoriev I.V."/>
        </authorList>
    </citation>
    <scope>NUCLEOTIDE SEQUENCE</scope>
    <source>
        <strain evidence="3">TFB9207</strain>
    </source>
</reference>
<dbReference type="AlphaFoldDB" id="A0AA38PBF5"/>